<reference evidence="2" key="1">
    <citation type="submission" date="2013-04" db="EMBL/GenBank/DDBJ databases">
        <title>The genome sequencing project of 58 acetic acid bacteria.</title>
        <authorList>
            <person name="Okamoto-Kainuma A."/>
            <person name="Ishikawa M."/>
            <person name="Umino S."/>
            <person name="Koizumi Y."/>
            <person name="Shiwa Y."/>
            <person name="Yoshikawa H."/>
            <person name="Matsutani M."/>
            <person name="Matsushita K."/>
        </authorList>
    </citation>
    <scope>NUCLEOTIDE SEQUENCE</scope>
    <source>
        <strain evidence="2">NBRC 106556</strain>
    </source>
</reference>
<proteinExistence type="predicted"/>
<dbReference type="Proteomes" id="UP001062443">
    <property type="component" value="Unassembled WGS sequence"/>
</dbReference>
<keyword evidence="3" id="KW-1185">Reference proteome</keyword>
<evidence type="ECO:0000313" key="3">
    <source>
        <dbReference type="Proteomes" id="UP001062443"/>
    </source>
</evidence>
<gene>
    <name evidence="2" type="ORF">AA106556_0958</name>
</gene>
<dbReference type="RefSeq" id="WP_068173431.1">
    <property type="nucleotide sequence ID" value="NZ_BAQB01000010.1"/>
</dbReference>
<dbReference type="Gene3D" id="3.40.50.2000">
    <property type="entry name" value="Glycogen Phosphorylase B"/>
    <property type="match status" value="1"/>
</dbReference>
<dbReference type="InterPro" id="IPR055050">
    <property type="entry name" value="WsaF_C"/>
</dbReference>
<dbReference type="Pfam" id="PF22772">
    <property type="entry name" value="WsaF_C"/>
    <property type="match status" value="1"/>
</dbReference>
<evidence type="ECO:0000259" key="1">
    <source>
        <dbReference type="Pfam" id="PF22772"/>
    </source>
</evidence>
<accession>A0ABQ0QIG7</accession>
<feature type="domain" description="WsaF C-terminal" evidence="1">
    <location>
        <begin position="497"/>
        <end position="634"/>
    </location>
</feature>
<comment type="caution">
    <text evidence="2">The sequence shown here is derived from an EMBL/GenBank/DDBJ whole genome shotgun (WGS) entry which is preliminary data.</text>
</comment>
<dbReference type="EMBL" id="BAQB01000010">
    <property type="protein sequence ID" value="GBR45991.1"/>
    <property type="molecule type" value="Genomic_DNA"/>
</dbReference>
<name>A0ABQ0QIG7_9PROT</name>
<sequence length="674" mass="78427">MNKAISFLLDHVCIDEKKYDIVQITMNLFNFDNLRKKINTIFQAGDDLSDDVVLDYYTNFPEIRVVSPSNFFSEEWYRERYPDVNNAIVNNKIMSGFSHFLKFGLNEGRWPNSYFESKADFSLNSKWIDEKSVVNIKFNSISYNFLSAFSWIEPITFYNLYGRFWGCSIDIESSIVMQMRAEFDGDYYRLNYLYNDNHNNNPFDYYLEKGISYKHSPNSWFDEEWYQAFYADVRIAIMKGIFSCGFAHYLKAGRGEGRFPKFNLTIALEGSMPNVTKPILLERTEFLRDRMNRVENINFPLVSDQKKMTVWFVIPILNYDIAFGGYQACFALMVAINRKGYSIGIICMEEQVPNLEYFLWRTKDEELKKVLIKSEIIGRDLIDKIEININDRFIVYSVWDLAIAHKFASETKNKYPILIAQEYEPIFYDSGSLSAVCAEQYEIPHIALINSVYLYRFLLKNKIGVFGVNGGKYLIFNHKINILKKQSVTEMKNKKNRKFVIYSRPEGHASRNLFEIIVIALQQLCQNNLFSDNWEFIGIGSLSKIPDIYLGSGHYLRIHTKMSEIDYIESINNIDIGVSLMNAPHPSVVPFEFLTSGAIVITNTFENRSFSELKSISGNLIPCSPKISALKSAICEAIVRVEDFFSREKNIYKPETSSWEEIFTDTFVESMMVY</sequence>
<protein>
    <recommendedName>
        <fullName evidence="1">WsaF C-terminal domain-containing protein</fullName>
    </recommendedName>
</protein>
<evidence type="ECO:0000313" key="2">
    <source>
        <dbReference type="EMBL" id="GBR45991.1"/>
    </source>
</evidence>
<organism evidence="2 3">
    <name type="scientific">Neokomagataea tanensis NBRC 106556</name>
    <dbReference type="NCBI Taxonomy" id="1223519"/>
    <lineage>
        <taxon>Bacteria</taxon>
        <taxon>Pseudomonadati</taxon>
        <taxon>Pseudomonadota</taxon>
        <taxon>Alphaproteobacteria</taxon>
        <taxon>Acetobacterales</taxon>
        <taxon>Acetobacteraceae</taxon>
        <taxon>Neokomagataea</taxon>
    </lineage>
</organism>
<dbReference type="Gene3D" id="3.40.50.11090">
    <property type="match status" value="1"/>
</dbReference>